<dbReference type="AlphaFoldDB" id="A0A9N9TMF5"/>
<protein>
    <recommendedName>
        <fullName evidence="7">DDB1- and CUL4-associated factor 8</fullName>
    </recommendedName>
</protein>
<evidence type="ECO:0000313" key="5">
    <source>
        <dbReference type="EMBL" id="CAG9858644.1"/>
    </source>
</evidence>
<evidence type="ECO:0000256" key="4">
    <source>
        <dbReference type="SAM" id="MobiDB-lite"/>
    </source>
</evidence>
<dbReference type="GO" id="GO:0080008">
    <property type="term" value="C:Cul4-RING E3 ubiquitin ligase complex"/>
    <property type="evidence" value="ECO:0007669"/>
    <property type="project" value="TreeGrafter"/>
</dbReference>
<keyword evidence="2" id="KW-0677">Repeat</keyword>
<dbReference type="SUPFAM" id="SSF50978">
    <property type="entry name" value="WD40 repeat-like"/>
    <property type="match status" value="1"/>
</dbReference>
<dbReference type="InterPro" id="IPR036322">
    <property type="entry name" value="WD40_repeat_dom_sf"/>
</dbReference>
<evidence type="ECO:0008006" key="7">
    <source>
        <dbReference type="Google" id="ProtNLM"/>
    </source>
</evidence>
<evidence type="ECO:0000256" key="1">
    <source>
        <dbReference type="ARBA" id="ARBA00022574"/>
    </source>
</evidence>
<name>A0A9N9TMF5_PHYSR</name>
<dbReference type="GO" id="GO:0005737">
    <property type="term" value="C:cytoplasm"/>
    <property type="evidence" value="ECO:0007669"/>
    <property type="project" value="TreeGrafter"/>
</dbReference>
<dbReference type="OrthoDB" id="4869960at2759"/>
<accession>A0A9N9TMF5</accession>
<feature type="region of interest" description="Disordered" evidence="4">
    <location>
        <begin position="1"/>
        <end position="124"/>
    </location>
</feature>
<evidence type="ECO:0000256" key="2">
    <source>
        <dbReference type="ARBA" id="ARBA00022737"/>
    </source>
</evidence>
<dbReference type="PANTHER" id="PTHR15574">
    <property type="entry name" value="WD REPEAT DOMAIN-CONTAINING FAMILY"/>
    <property type="match status" value="1"/>
</dbReference>
<evidence type="ECO:0000256" key="3">
    <source>
        <dbReference type="PROSITE-ProRule" id="PRU00221"/>
    </source>
</evidence>
<dbReference type="Pfam" id="PF00400">
    <property type="entry name" value="WD40"/>
    <property type="match status" value="3"/>
</dbReference>
<dbReference type="InterPro" id="IPR015943">
    <property type="entry name" value="WD40/YVTN_repeat-like_dom_sf"/>
</dbReference>
<feature type="compositionally biased region" description="Basic and acidic residues" evidence="4">
    <location>
        <begin position="112"/>
        <end position="124"/>
    </location>
</feature>
<sequence length="653" mass="72967">MDENMSDDESSNADNPKRLKSDENSEIEDPVDEASTSSITPVQEDGIECLDETHSTKSDNLKKLNAKGDSGSSVEESSSSSNKAEQETASTSTDSGFPKSRNSRNRNYRNHSRSEENQPQRSDEYPNLVHRMLFSDDEDTNDGEGDSALNEEDSVNLDVSESFSQVSSNSTVINDTDIDSDDEDHAVLKKEYPKHRWFMVPEVVNRQIGASSKFQTADLFQKRCYGSLRNVHRLELMYKLEGHDGCVNSLNFHPQGHLLASGSDDLTVILWDWKIGKQLLKYNSKHRGNVFQTKFLNLSGDLHIASCARDGQVRIAQVSAEEGVRDNRKLGCHRGPCHKIAVLNEQPHVILSAGEDGLVFSHDVRKSKQERIVSVKEDGREVALYSIHANPLKSVEFCVSGREQIVRVYDQRKSINPLHIYHPFKKLSDSCGYTGLHVTCAVYNHDGSEILASYNDGDVYLFDVNSEPGNFLHEYQGHRNGATIKGVNFFGPKSEFIVSGSDCGNVYFWEKNTEAIVQWLLADDNGVVNCLEPHPQVPYICTSGLDWDVKVWVPSCENDPTFKGLTATIKNNKKARNNWTSMIPPDLNESQMLWMLWRHLRNTNRARRAPPNGGEGDATFYPLYSNSSSSSDSSSSSFPSDDDLDVTGSCSPS</sequence>
<proteinExistence type="predicted"/>
<feature type="compositionally biased region" description="Basic and acidic residues" evidence="4">
    <location>
        <begin position="51"/>
        <end position="62"/>
    </location>
</feature>
<dbReference type="PROSITE" id="PS50294">
    <property type="entry name" value="WD_REPEATS_REGION"/>
    <property type="match status" value="1"/>
</dbReference>
<evidence type="ECO:0000313" key="6">
    <source>
        <dbReference type="Proteomes" id="UP001153712"/>
    </source>
</evidence>
<dbReference type="PANTHER" id="PTHR15574:SF21">
    <property type="entry name" value="DDB1- AND CUL4-ASSOCIATED FACTOR 8"/>
    <property type="match status" value="1"/>
</dbReference>
<organism evidence="5 6">
    <name type="scientific">Phyllotreta striolata</name>
    <name type="common">Striped flea beetle</name>
    <name type="synonym">Crioceris striolata</name>
    <dbReference type="NCBI Taxonomy" id="444603"/>
    <lineage>
        <taxon>Eukaryota</taxon>
        <taxon>Metazoa</taxon>
        <taxon>Ecdysozoa</taxon>
        <taxon>Arthropoda</taxon>
        <taxon>Hexapoda</taxon>
        <taxon>Insecta</taxon>
        <taxon>Pterygota</taxon>
        <taxon>Neoptera</taxon>
        <taxon>Endopterygota</taxon>
        <taxon>Coleoptera</taxon>
        <taxon>Polyphaga</taxon>
        <taxon>Cucujiformia</taxon>
        <taxon>Chrysomeloidea</taxon>
        <taxon>Chrysomelidae</taxon>
        <taxon>Galerucinae</taxon>
        <taxon>Alticini</taxon>
        <taxon>Phyllotreta</taxon>
    </lineage>
</organism>
<dbReference type="SMART" id="SM00320">
    <property type="entry name" value="WD40"/>
    <property type="match status" value="6"/>
</dbReference>
<gene>
    <name evidence="5" type="ORF">PHYEVI_LOCUS5033</name>
</gene>
<dbReference type="InterPro" id="IPR045151">
    <property type="entry name" value="DCAF8"/>
</dbReference>
<feature type="compositionally biased region" description="Basic residues" evidence="4">
    <location>
        <begin position="101"/>
        <end position="111"/>
    </location>
</feature>
<feature type="compositionally biased region" description="Low complexity" evidence="4">
    <location>
        <begin position="625"/>
        <end position="639"/>
    </location>
</feature>
<dbReference type="PROSITE" id="PS50082">
    <property type="entry name" value="WD_REPEATS_2"/>
    <property type="match status" value="1"/>
</dbReference>
<dbReference type="EMBL" id="OU900095">
    <property type="protein sequence ID" value="CAG9858644.1"/>
    <property type="molecule type" value="Genomic_DNA"/>
</dbReference>
<feature type="compositionally biased region" description="Acidic residues" evidence="4">
    <location>
        <begin position="1"/>
        <end position="11"/>
    </location>
</feature>
<feature type="repeat" description="WD" evidence="3">
    <location>
        <begin position="240"/>
        <end position="281"/>
    </location>
</feature>
<keyword evidence="6" id="KW-1185">Reference proteome</keyword>
<keyword evidence="1 3" id="KW-0853">WD repeat</keyword>
<dbReference type="Proteomes" id="UP001153712">
    <property type="component" value="Chromosome 2"/>
</dbReference>
<reference evidence="5" key="1">
    <citation type="submission" date="2022-01" db="EMBL/GenBank/DDBJ databases">
        <authorList>
            <person name="King R."/>
        </authorList>
    </citation>
    <scope>NUCLEOTIDE SEQUENCE</scope>
</reference>
<dbReference type="InterPro" id="IPR001680">
    <property type="entry name" value="WD40_rpt"/>
</dbReference>
<dbReference type="Gene3D" id="2.130.10.10">
    <property type="entry name" value="YVTN repeat-like/Quinoprotein amine dehydrogenase"/>
    <property type="match status" value="1"/>
</dbReference>
<feature type="region of interest" description="Disordered" evidence="4">
    <location>
        <begin position="606"/>
        <end position="653"/>
    </location>
</feature>
<feature type="compositionally biased region" description="Low complexity" evidence="4">
    <location>
        <begin position="70"/>
        <end position="81"/>
    </location>
</feature>